<sequence length="135" mass="15434">MKKMLFSGVIAGMLLFFISYGGLFLAIKFFPNLFADYNNPLFNSDGDRDFLFYTHAFVISMALSWFWERFKGLFKGVFIIRGLEFGFVYAMVALVPVMWITFSALDVTVLMVLTWLIYGFVQAVIAGIIFAIMNP</sequence>
<evidence type="ECO:0000313" key="2">
    <source>
        <dbReference type="EMBL" id="TKB99116.1"/>
    </source>
</evidence>
<reference evidence="2 3" key="1">
    <citation type="submission" date="2019-04" db="EMBL/GenBank/DDBJ databases">
        <title>Pedobacter sp. AR-3-17 sp. nov., isolated from Arctic soil.</title>
        <authorList>
            <person name="Dahal R.H."/>
            <person name="Kim D.-U."/>
        </authorList>
    </citation>
    <scope>NUCLEOTIDE SEQUENCE [LARGE SCALE GENOMIC DNA]</scope>
    <source>
        <strain evidence="2 3">AR-3-17</strain>
    </source>
</reference>
<keyword evidence="1" id="KW-0812">Transmembrane</keyword>
<feature type="transmembrane region" description="Helical" evidence="1">
    <location>
        <begin position="108"/>
        <end position="133"/>
    </location>
</feature>
<dbReference type="RefSeq" id="WP_136825927.1">
    <property type="nucleotide sequence ID" value="NZ_SWBP01000002.1"/>
</dbReference>
<dbReference type="OrthoDB" id="670789at2"/>
<dbReference type="AlphaFoldDB" id="A0A4U1C434"/>
<organism evidence="2 3">
    <name type="scientific">Pedobacter cryophilus</name>
    <dbReference type="NCBI Taxonomy" id="2571271"/>
    <lineage>
        <taxon>Bacteria</taxon>
        <taxon>Pseudomonadati</taxon>
        <taxon>Bacteroidota</taxon>
        <taxon>Sphingobacteriia</taxon>
        <taxon>Sphingobacteriales</taxon>
        <taxon>Sphingobacteriaceae</taxon>
        <taxon>Pedobacter</taxon>
    </lineage>
</organism>
<evidence type="ECO:0000313" key="3">
    <source>
        <dbReference type="Proteomes" id="UP000308181"/>
    </source>
</evidence>
<feature type="transmembrane region" description="Helical" evidence="1">
    <location>
        <begin position="50"/>
        <end position="67"/>
    </location>
</feature>
<dbReference type="Proteomes" id="UP000308181">
    <property type="component" value="Unassembled WGS sequence"/>
</dbReference>
<evidence type="ECO:0000256" key="1">
    <source>
        <dbReference type="SAM" id="Phobius"/>
    </source>
</evidence>
<name>A0A4U1C434_9SPHI</name>
<keyword evidence="3" id="KW-1185">Reference proteome</keyword>
<proteinExistence type="predicted"/>
<accession>A0A4U1C434</accession>
<comment type="caution">
    <text evidence="2">The sequence shown here is derived from an EMBL/GenBank/DDBJ whole genome shotgun (WGS) entry which is preliminary data.</text>
</comment>
<feature type="transmembrane region" description="Helical" evidence="1">
    <location>
        <begin position="79"/>
        <end position="102"/>
    </location>
</feature>
<protein>
    <submittedName>
        <fullName evidence="2">Uncharacterized protein</fullName>
    </submittedName>
</protein>
<keyword evidence="1" id="KW-0472">Membrane</keyword>
<keyword evidence="1" id="KW-1133">Transmembrane helix</keyword>
<gene>
    <name evidence="2" type="ORF">FA046_08385</name>
</gene>
<dbReference type="EMBL" id="SWBP01000002">
    <property type="protein sequence ID" value="TKB99116.1"/>
    <property type="molecule type" value="Genomic_DNA"/>
</dbReference>